<dbReference type="RefSeq" id="WP_263076218.1">
    <property type="nucleotide sequence ID" value="NZ_CP089977.1"/>
</dbReference>
<reference evidence="2" key="1">
    <citation type="submission" date="2021-12" db="EMBL/GenBank/DDBJ databases">
        <title>taxonomy of Moraxella sp. ZY201224.</title>
        <authorList>
            <person name="Li F."/>
        </authorList>
    </citation>
    <scope>NUCLEOTIDE SEQUENCE</scope>
    <source>
        <strain evidence="2">ZY201224</strain>
    </source>
</reference>
<dbReference type="EMBL" id="CP089977">
    <property type="protein sequence ID" value="UXZ04726.1"/>
    <property type="molecule type" value="Genomic_DNA"/>
</dbReference>
<feature type="transmembrane region" description="Helical" evidence="1">
    <location>
        <begin position="43"/>
        <end position="65"/>
    </location>
</feature>
<organism evidence="2 3">
    <name type="scientific">Moraxella nasicaprae</name>
    <dbReference type="NCBI Taxonomy" id="2904122"/>
    <lineage>
        <taxon>Bacteria</taxon>
        <taxon>Pseudomonadati</taxon>
        <taxon>Pseudomonadota</taxon>
        <taxon>Gammaproteobacteria</taxon>
        <taxon>Moraxellales</taxon>
        <taxon>Moraxellaceae</taxon>
        <taxon>Moraxella</taxon>
    </lineage>
</organism>
<evidence type="ECO:0008006" key="4">
    <source>
        <dbReference type="Google" id="ProtNLM"/>
    </source>
</evidence>
<evidence type="ECO:0000256" key="1">
    <source>
        <dbReference type="SAM" id="Phobius"/>
    </source>
</evidence>
<feature type="transmembrane region" description="Helical" evidence="1">
    <location>
        <begin position="12"/>
        <end position="31"/>
    </location>
</feature>
<dbReference type="Proteomes" id="UP001063782">
    <property type="component" value="Chromosome"/>
</dbReference>
<evidence type="ECO:0000313" key="2">
    <source>
        <dbReference type="EMBL" id="UXZ04726.1"/>
    </source>
</evidence>
<accession>A0ABY6F3R3</accession>
<sequence length="78" mass="8779">MPFAFAFFSSMGYAILGLPNTSILFGVDITIEEYWQAMSKYKIFFLMILGGILAVICPPLIFLTIGEEFDIIRITGFL</sequence>
<keyword evidence="1" id="KW-0472">Membrane</keyword>
<keyword evidence="1" id="KW-1133">Transmembrane helix</keyword>
<keyword evidence="3" id="KW-1185">Reference proteome</keyword>
<protein>
    <recommendedName>
        <fullName evidence="4">TRAP C4-dicarboxylate transport system permease DctM subunit domain-containing protein</fullName>
    </recommendedName>
</protein>
<keyword evidence="1" id="KW-0812">Transmembrane</keyword>
<name>A0ABY6F3R3_9GAMM</name>
<evidence type="ECO:0000313" key="3">
    <source>
        <dbReference type="Proteomes" id="UP001063782"/>
    </source>
</evidence>
<gene>
    <name evidence="2" type="ORF">LU297_09210</name>
</gene>
<proteinExistence type="predicted"/>